<dbReference type="EMBL" id="CABP01000005">
    <property type="protein sequence ID" value="CBI03515.1"/>
    <property type="molecule type" value="Genomic_DNA"/>
</dbReference>
<evidence type="ECO:0000259" key="1">
    <source>
        <dbReference type="PROSITE" id="PS51379"/>
    </source>
</evidence>
<dbReference type="SUPFAM" id="SSF54862">
    <property type="entry name" value="4Fe-4S ferredoxins"/>
    <property type="match status" value="1"/>
</dbReference>
<sequence>MALFITDECIDCAICVAECPNNAIFSGAKHCEIDPDRCTECEGFFAKPQCQEVCPVDCILPIPPSSPSEYPELYPPDSD</sequence>
<reference evidence="2" key="1">
    <citation type="submission" date="2009-10" db="EMBL/GenBank/DDBJ databases">
        <title>Diversity of trophic interactions inside an arsenic-rich microbial ecosystem.</title>
        <authorList>
            <person name="Bertin P.N."/>
            <person name="Heinrich-Salmeron A."/>
            <person name="Pelletier E."/>
            <person name="Goulhen-Chollet F."/>
            <person name="Arsene-Ploetze F."/>
            <person name="Gallien S."/>
            <person name="Calteau A."/>
            <person name="Vallenet D."/>
            <person name="Casiot C."/>
            <person name="Chane-Woon-Ming B."/>
            <person name="Giloteaux L."/>
            <person name="Barakat M."/>
            <person name="Bonnefoy V."/>
            <person name="Bruneel O."/>
            <person name="Chandler M."/>
            <person name="Cleiss J."/>
            <person name="Duran R."/>
            <person name="Elbaz-Poulichet F."/>
            <person name="Fonknechten N."/>
            <person name="Lauga B."/>
            <person name="Mornico D."/>
            <person name="Ortet P."/>
            <person name="Schaeffer C."/>
            <person name="Siguier P."/>
            <person name="Alexander Thil Smith A."/>
            <person name="Van Dorsselaer A."/>
            <person name="Weissenbach J."/>
            <person name="Medigue C."/>
            <person name="Le Paslier D."/>
        </authorList>
    </citation>
    <scope>NUCLEOTIDE SEQUENCE</scope>
</reference>
<organism evidence="2">
    <name type="scientific">mine drainage metagenome</name>
    <dbReference type="NCBI Taxonomy" id="410659"/>
    <lineage>
        <taxon>unclassified sequences</taxon>
        <taxon>metagenomes</taxon>
        <taxon>ecological metagenomes</taxon>
    </lineage>
</organism>
<dbReference type="PROSITE" id="PS00198">
    <property type="entry name" value="4FE4S_FER_1"/>
    <property type="match status" value="1"/>
</dbReference>
<name>E6Q8I9_9ZZZZ</name>
<dbReference type="InterPro" id="IPR017896">
    <property type="entry name" value="4Fe4S_Fe-S-bd"/>
</dbReference>
<dbReference type="AlphaFoldDB" id="E6Q8I9"/>
<feature type="domain" description="4Fe-4S ferredoxin-type" evidence="1">
    <location>
        <begin position="1"/>
        <end position="29"/>
    </location>
</feature>
<accession>E6Q8I9</accession>
<dbReference type="Pfam" id="PF12838">
    <property type="entry name" value="Fer4_7"/>
    <property type="match status" value="1"/>
</dbReference>
<comment type="caution">
    <text evidence="2">The sequence shown here is derived from an EMBL/GenBank/DDBJ whole genome shotgun (WGS) entry which is preliminary data.</text>
</comment>
<dbReference type="InterPro" id="IPR047927">
    <property type="entry name" value="YfhL-like"/>
</dbReference>
<proteinExistence type="predicted"/>
<dbReference type="Gene3D" id="3.30.70.20">
    <property type="match status" value="1"/>
</dbReference>
<dbReference type="NCBIfam" id="NF033683">
    <property type="entry name" value="di_4Fe-4S_YfhL"/>
    <property type="match status" value="1"/>
</dbReference>
<dbReference type="InterPro" id="IPR017900">
    <property type="entry name" value="4Fe4S_Fe_S_CS"/>
</dbReference>
<feature type="domain" description="4Fe-4S ferredoxin-type" evidence="1">
    <location>
        <begin position="32"/>
        <end position="64"/>
    </location>
</feature>
<gene>
    <name evidence="2" type="primary">fdx</name>
    <name evidence="2" type="ORF">CARN5_3083</name>
</gene>
<protein>
    <submittedName>
        <fullName evidence="2">Ferredoxin</fullName>
    </submittedName>
</protein>
<dbReference type="PROSITE" id="PS51379">
    <property type="entry name" value="4FE4S_FER_2"/>
    <property type="match status" value="2"/>
</dbReference>
<evidence type="ECO:0000313" key="2">
    <source>
        <dbReference type="EMBL" id="CBI03515.1"/>
    </source>
</evidence>